<dbReference type="OrthoDB" id="9788221at2"/>
<gene>
    <name evidence="4" type="ORF">SAJA_02750</name>
</gene>
<dbReference type="InterPro" id="IPR003719">
    <property type="entry name" value="Phenazine_PhzF-like"/>
</dbReference>
<protein>
    <submittedName>
        <fullName evidence="4">Isomerase</fullName>
    </submittedName>
</protein>
<keyword evidence="5" id="KW-1185">Reference proteome</keyword>
<reference evidence="4 5" key="1">
    <citation type="submission" date="2013-10" db="EMBL/GenBank/DDBJ databases">
        <title>Salinisphaera japonica YTM-1 Genome Sequencing.</title>
        <authorList>
            <person name="Lai Q."/>
            <person name="Li C."/>
            <person name="Shao Z."/>
        </authorList>
    </citation>
    <scope>NUCLEOTIDE SEQUENCE [LARGE SCALE GENOMIC DNA]</scope>
    <source>
        <strain evidence="4 5">YTM-1</strain>
    </source>
</reference>
<comment type="similarity">
    <text evidence="1">Belongs to the PhzF family.</text>
</comment>
<dbReference type="RefSeq" id="WP_123657112.1">
    <property type="nucleotide sequence ID" value="NZ_AYKG01000005.1"/>
</dbReference>
<evidence type="ECO:0000256" key="2">
    <source>
        <dbReference type="ARBA" id="ARBA00023235"/>
    </source>
</evidence>
<evidence type="ECO:0000256" key="1">
    <source>
        <dbReference type="ARBA" id="ARBA00008270"/>
    </source>
</evidence>
<organism evidence="4 5">
    <name type="scientific">Salinisphaera japonica YTM-1</name>
    <dbReference type="NCBI Taxonomy" id="1209778"/>
    <lineage>
        <taxon>Bacteria</taxon>
        <taxon>Pseudomonadati</taxon>
        <taxon>Pseudomonadota</taxon>
        <taxon>Gammaproteobacteria</taxon>
        <taxon>Salinisphaerales</taxon>
        <taxon>Salinisphaeraceae</taxon>
        <taxon>Salinisphaera</taxon>
    </lineage>
</organism>
<dbReference type="PIRSF" id="PIRSF016184">
    <property type="entry name" value="PhzC_PhzF"/>
    <property type="match status" value="1"/>
</dbReference>
<evidence type="ECO:0000313" key="4">
    <source>
        <dbReference type="EMBL" id="ROO31415.1"/>
    </source>
</evidence>
<dbReference type="Pfam" id="PF02567">
    <property type="entry name" value="PhzC-PhzF"/>
    <property type="match status" value="1"/>
</dbReference>
<dbReference type="FunCoup" id="A0A423Q0A6">
    <property type="interactions" value="427"/>
</dbReference>
<accession>A0A423Q0A6</accession>
<dbReference type="Gene3D" id="3.10.310.10">
    <property type="entry name" value="Diaminopimelate Epimerase, Chain A, domain 1"/>
    <property type="match status" value="2"/>
</dbReference>
<dbReference type="GO" id="GO:0005737">
    <property type="term" value="C:cytoplasm"/>
    <property type="evidence" value="ECO:0007669"/>
    <property type="project" value="TreeGrafter"/>
</dbReference>
<dbReference type="EMBL" id="AYKG01000005">
    <property type="protein sequence ID" value="ROO31415.1"/>
    <property type="molecule type" value="Genomic_DNA"/>
</dbReference>
<feature type="active site" evidence="3">
    <location>
        <position position="52"/>
    </location>
</feature>
<dbReference type="InParanoid" id="A0A423Q0A6"/>
<comment type="caution">
    <text evidence="4">The sequence shown here is derived from an EMBL/GenBank/DDBJ whole genome shotgun (WGS) entry which is preliminary data.</text>
</comment>
<dbReference type="AlphaFoldDB" id="A0A423Q0A6"/>
<dbReference type="NCBIfam" id="TIGR00654">
    <property type="entry name" value="PhzF_family"/>
    <property type="match status" value="1"/>
</dbReference>
<dbReference type="Proteomes" id="UP000285310">
    <property type="component" value="Unassembled WGS sequence"/>
</dbReference>
<proteinExistence type="inferred from homology"/>
<evidence type="ECO:0000256" key="3">
    <source>
        <dbReference type="PIRSR" id="PIRSR016184-1"/>
    </source>
</evidence>
<keyword evidence="2 4" id="KW-0413">Isomerase</keyword>
<name>A0A423Q0A6_9GAMM</name>
<sequence>MTESLTAHLAYHQVDAFTRHAFAGNPAAVYVLDDWLDDERLQAIAAEHNLAETAFVVPDSASSGHLRWFTPTCEVELCGHATLATAHVLLTERTDFAAPLTFTTEQAGELYVEQTDGRLWLNLPADAPTPCDDDLTAVASALGATPEEWQIASNYVAVFASPDTVAALTPDFAALARALAGTNHGVIATAPADAGQADDETLDFVSRYFAPAHGINEDPVTGSAHCTLAPYWGARLGKTALTARQISARGGTLACGIADDRIHIGGDAVTVAAGTLFIDTSEVVS</sequence>
<dbReference type="SUPFAM" id="SSF54506">
    <property type="entry name" value="Diaminopimelate epimerase-like"/>
    <property type="match status" value="1"/>
</dbReference>
<dbReference type="PANTHER" id="PTHR13774:SF17">
    <property type="entry name" value="PHENAZINE BIOSYNTHESIS-LIKE DOMAIN-CONTAINING PROTEIN"/>
    <property type="match status" value="1"/>
</dbReference>
<dbReference type="PANTHER" id="PTHR13774">
    <property type="entry name" value="PHENAZINE BIOSYNTHESIS PROTEIN"/>
    <property type="match status" value="1"/>
</dbReference>
<evidence type="ECO:0000313" key="5">
    <source>
        <dbReference type="Proteomes" id="UP000285310"/>
    </source>
</evidence>
<dbReference type="GO" id="GO:0016853">
    <property type="term" value="F:isomerase activity"/>
    <property type="evidence" value="ECO:0007669"/>
    <property type="project" value="UniProtKB-KW"/>
</dbReference>